<accession>A0A9P8D319</accession>
<dbReference type="Gene3D" id="1.10.472.80">
    <property type="entry name" value="Ypt/Rab-GAP domain of gyp1p, domain 3"/>
    <property type="match status" value="1"/>
</dbReference>
<evidence type="ECO:0000313" key="5">
    <source>
        <dbReference type="EMBL" id="KAG9327565.1"/>
    </source>
</evidence>
<dbReference type="Proteomes" id="UP000717515">
    <property type="component" value="Unassembled WGS sequence"/>
</dbReference>
<keyword evidence="3" id="KW-0472">Membrane</keyword>
<evidence type="ECO:0000256" key="1">
    <source>
        <dbReference type="ARBA" id="ARBA00022468"/>
    </source>
</evidence>
<name>A0A9P8D319_MORAP</name>
<feature type="transmembrane region" description="Helical" evidence="3">
    <location>
        <begin position="415"/>
        <end position="435"/>
    </location>
</feature>
<organism evidence="5 6">
    <name type="scientific">Mortierella alpina</name>
    <name type="common">Oleaginous fungus</name>
    <name type="synonym">Mortierella renispora</name>
    <dbReference type="NCBI Taxonomy" id="64518"/>
    <lineage>
        <taxon>Eukaryota</taxon>
        <taxon>Fungi</taxon>
        <taxon>Fungi incertae sedis</taxon>
        <taxon>Mucoromycota</taxon>
        <taxon>Mortierellomycotina</taxon>
        <taxon>Mortierellomycetes</taxon>
        <taxon>Mortierellales</taxon>
        <taxon>Mortierellaceae</taxon>
        <taxon>Mortierella</taxon>
    </lineage>
</organism>
<protein>
    <recommendedName>
        <fullName evidence="4">Rab-GAP TBC domain-containing protein</fullName>
    </recommendedName>
</protein>
<evidence type="ECO:0000256" key="2">
    <source>
        <dbReference type="SAM" id="MobiDB-lite"/>
    </source>
</evidence>
<dbReference type="SMART" id="SM00164">
    <property type="entry name" value="TBC"/>
    <property type="match status" value="1"/>
</dbReference>
<dbReference type="InterPro" id="IPR045913">
    <property type="entry name" value="TBC20/Gyp8-like"/>
</dbReference>
<dbReference type="PANTHER" id="PTHR20913">
    <property type="entry name" value="TBC1 DOMAIN FAMILY MEMBER 20/GTPASE"/>
    <property type="match status" value="1"/>
</dbReference>
<evidence type="ECO:0000259" key="4">
    <source>
        <dbReference type="PROSITE" id="PS50086"/>
    </source>
</evidence>
<keyword evidence="3" id="KW-0812">Transmembrane</keyword>
<comment type="caution">
    <text evidence="5">The sequence shown here is derived from an EMBL/GenBank/DDBJ whole genome shotgun (WGS) entry which is preliminary data.</text>
</comment>
<feature type="region of interest" description="Disordered" evidence="2">
    <location>
        <begin position="1"/>
        <end position="37"/>
    </location>
</feature>
<dbReference type="PROSITE" id="PS50086">
    <property type="entry name" value="TBC_RABGAP"/>
    <property type="match status" value="1"/>
</dbReference>
<dbReference type="Gene3D" id="1.10.8.1310">
    <property type="match status" value="1"/>
</dbReference>
<dbReference type="SUPFAM" id="SSF47923">
    <property type="entry name" value="Ypt/Rab-GAP domain of gyp1p"/>
    <property type="match status" value="2"/>
</dbReference>
<proteinExistence type="predicted"/>
<evidence type="ECO:0000256" key="3">
    <source>
        <dbReference type="SAM" id="Phobius"/>
    </source>
</evidence>
<gene>
    <name evidence="5" type="ORF">KVV02_003810</name>
</gene>
<dbReference type="AlphaFoldDB" id="A0A9P8D319"/>
<dbReference type="PANTHER" id="PTHR20913:SF7">
    <property type="entry name" value="RE60063P"/>
    <property type="match status" value="1"/>
</dbReference>
<dbReference type="GO" id="GO:0005096">
    <property type="term" value="F:GTPase activator activity"/>
    <property type="evidence" value="ECO:0007669"/>
    <property type="project" value="UniProtKB-KW"/>
</dbReference>
<keyword evidence="1" id="KW-0343">GTPase activation</keyword>
<dbReference type="Pfam" id="PF00566">
    <property type="entry name" value="RabGAP-TBC"/>
    <property type="match status" value="1"/>
</dbReference>
<dbReference type="InterPro" id="IPR000195">
    <property type="entry name" value="Rab-GAP-TBC_dom"/>
</dbReference>
<dbReference type="GO" id="GO:0005789">
    <property type="term" value="C:endoplasmic reticulum membrane"/>
    <property type="evidence" value="ECO:0007669"/>
    <property type="project" value="TreeGrafter"/>
</dbReference>
<reference evidence="5" key="1">
    <citation type="submission" date="2021-07" db="EMBL/GenBank/DDBJ databases">
        <title>Draft genome of Mortierella alpina, strain LL118, isolated from an aspen leaf litter sample.</title>
        <authorList>
            <person name="Yang S."/>
            <person name="Vinatzer B.A."/>
        </authorList>
    </citation>
    <scope>NUCLEOTIDE SEQUENCE</scope>
    <source>
        <strain evidence="5">LL118</strain>
    </source>
</reference>
<sequence>MTRTRQLQTSYHHKAKSTSMATAGSLRHRRPKTKDGLEKEKRIRLLDEAIVTGDIEKLRRLSVTGAGFVNHGIRRRAWFATATTDTRAEKGVYRRQAAFVKEDRHKDEEQVRLDIIRSFTHLESESSKPHSAGYTFTNNLVCLFQESQQCIKRQKQDDLLHVILDVLQRHPKLSYYQGFHDVCTCLIIVLGKEAATLAAETLAMIFFRDSMSSNLEPVLDQLSLLAALLRIEDPEVQEFLDRSETLPFFPLSWVITWCSHNLQDFEKVARIYDFLICFNPLMSVYLAAAVVMSRREELFEVECDNAMVHTFLTKFPKNVDLEQVISHAHQLYMTYPPEVLQNRAESWLDENSCVNTFHKPGTCLYDNEDEKASLTAVDFGPIDEILSKPPVKRTKETSALSKYSANALYLYRRNMIAMAAFSAAASMGTMALLLLNSSVFREWANNVGLR</sequence>
<keyword evidence="3" id="KW-1133">Transmembrane helix</keyword>
<dbReference type="InterPro" id="IPR035969">
    <property type="entry name" value="Rab-GAP_TBC_sf"/>
</dbReference>
<dbReference type="EMBL" id="JAIFTL010000003">
    <property type="protein sequence ID" value="KAG9327565.1"/>
    <property type="molecule type" value="Genomic_DNA"/>
</dbReference>
<evidence type="ECO:0000313" key="6">
    <source>
        <dbReference type="Proteomes" id="UP000717515"/>
    </source>
</evidence>
<feature type="compositionally biased region" description="Polar residues" evidence="2">
    <location>
        <begin position="1"/>
        <end position="10"/>
    </location>
</feature>
<dbReference type="GO" id="GO:0006888">
    <property type="term" value="P:endoplasmic reticulum to Golgi vesicle-mediated transport"/>
    <property type="evidence" value="ECO:0007669"/>
    <property type="project" value="TreeGrafter"/>
</dbReference>
<feature type="domain" description="Rab-GAP TBC" evidence="4">
    <location>
        <begin position="68"/>
        <end position="279"/>
    </location>
</feature>